<evidence type="ECO:0000313" key="2">
    <source>
        <dbReference type="EMBL" id="TCD70922.1"/>
    </source>
</evidence>
<gene>
    <name evidence="2" type="ORF">EIP91_000828</name>
</gene>
<dbReference type="OrthoDB" id="3264586at2759"/>
<reference evidence="2 3" key="1">
    <citation type="submission" date="2018-11" db="EMBL/GenBank/DDBJ databases">
        <title>Genome assembly of Steccherinum ochraceum LE-BIN_3174, the white-rot fungus of the Steccherinaceae family (The Residual Polyporoid clade, Polyporales, Basidiomycota).</title>
        <authorList>
            <person name="Fedorova T.V."/>
            <person name="Glazunova O.A."/>
            <person name="Landesman E.O."/>
            <person name="Moiseenko K.V."/>
            <person name="Psurtseva N.V."/>
            <person name="Savinova O.S."/>
            <person name="Shakhova N.V."/>
            <person name="Tyazhelova T.V."/>
            <person name="Vasina D.V."/>
        </authorList>
    </citation>
    <scope>NUCLEOTIDE SEQUENCE [LARGE SCALE GENOMIC DNA]</scope>
    <source>
        <strain evidence="2 3">LE-BIN_3174</strain>
    </source>
</reference>
<name>A0A4R0RUQ7_9APHY</name>
<accession>A0A4R0RUQ7</accession>
<comment type="caution">
    <text evidence="2">The sequence shown here is derived from an EMBL/GenBank/DDBJ whole genome shotgun (WGS) entry which is preliminary data.</text>
</comment>
<protein>
    <submittedName>
        <fullName evidence="2">Uncharacterized protein</fullName>
    </submittedName>
</protein>
<proteinExistence type="predicted"/>
<evidence type="ECO:0000313" key="3">
    <source>
        <dbReference type="Proteomes" id="UP000292702"/>
    </source>
</evidence>
<dbReference type="AlphaFoldDB" id="A0A4R0RUQ7"/>
<sequence>MPRKVTQEILSSPEQEDVGIEEMEEDEVGSEDNSMLEMISMLKEFQKRKATKNSTRTNLFQNKKQAMYTEARKNADAVVLEGVAYVEHYKKTIMELKASELSAEVQLQGILATVTTLDDHVQAALSLYPSMFDVLSHKRAAEINDACELIEKHGRDLHLSRRRLIREAKTKVEDQLESQRVATDASDLIRHYKSLLLSRS</sequence>
<feature type="compositionally biased region" description="Acidic residues" evidence="1">
    <location>
        <begin position="14"/>
        <end position="30"/>
    </location>
</feature>
<feature type="region of interest" description="Disordered" evidence="1">
    <location>
        <begin position="1"/>
        <end position="32"/>
    </location>
</feature>
<evidence type="ECO:0000256" key="1">
    <source>
        <dbReference type="SAM" id="MobiDB-lite"/>
    </source>
</evidence>
<organism evidence="2 3">
    <name type="scientific">Steccherinum ochraceum</name>
    <dbReference type="NCBI Taxonomy" id="92696"/>
    <lineage>
        <taxon>Eukaryota</taxon>
        <taxon>Fungi</taxon>
        <taxon>Dikarya</taxon>
        <taxon>Basidiomycota</taxon>
        <taxon>Agaricomycotina</taxon>
        <taxon>Agaricomycetes</taxon>
        <taxon>Polyporales</taxon>
        <taxon>Steccherinaceae</taxon>
        <taxon>Steccherinum</taxon>
    </lineage>
</organism>
<dbReference type="EMBL" id="RWJN01000012">
    <property type="protein sequence ID" value="TCD70922.1"/>
    <property type="molecule type" value="Genomic_DNA"/>
</dbReference>
<keyword evidence="3" id="KW-1185">Reference proteome</keyword>
<dbReference type="Proteomes" id="UP000292702">
    <property type="component" value="Unassembled WGS sequence"/>
</dbReference>